<evidence type="ECO:0000259" key="4">
    <source>
        <dbReference type="Pfam" id="PF12770"/>
    </source>
</evidence>
<dbReference type="SMART" id="SM00028">
    <property type="entry name" value="TPR"/>
    <property type="match status" value="6"/>
</dbReference>
<evidence type="ECO:0000256" key="3">
    <source>
        <dbReference type="PROSITE-ProRule" id="PRU00339"/>
    </source>
</evidence>
<keyword evidence="1" id="KW-0677">Repeat</keyword>
<name>A0A316TV94_9BACT</name>
<evidence type="ECO:0000313" key="5">
    <source>
        <dbReference type="EMBL" id="PWN06362.1"/>
    </source>
</evidence>
<reference evidence="5 6" key="1">
    <citation type="submission" date="2018-05" db="EMBL/GenBank/DDBJ databases">
        <title>Rhodohalobacter halophilus gen. nov., sp. nov., a moderately halophilic member of the family Balneolaceae.</title>
        <authorList>
            <person name="Liu Z.-W."/>
        </authorList>
    </citation>
    <scope>NUCLEOTIDE SEQUENCE [LARGE SCALE GENOMIC DNA]</scope>
    <source>
        <strain evidence="5 6">8A47</strain>
    </source>
</reference>
<dbReference type="InterPro" id="IPR019734">
    <property type="entry name" value="TPR_rpt"/>
</dbReference>
<protein>
    <recommendedName>
        <fullName evidence="4">CHAT domain-containing protein</fullName>
    </recommendedName>
</protein>
<feature type="domain" description="CHAT" evidence="4">
    <location>
        <begin position="623"/>
        <end position="880"/>
    </location>
</feature>
<evidence type="ECO:0000256" key="2">
    <source>
        <dbReference type="ARBA" id="ARBA00022803"/>
    </source>
</evidence>
<evidence type="ECO:0000256" key="1">
    <source>
        <dbReference type="ARBA" id="ARBA00022737"/>
    </source>
</evidence>
<dbReference type="PANTHER" id="PTHR45641">
    <property type="entry name" value="TETRATRICOPEPTIDE REPEAT PROTEIN (AFU_ORTHOLOGUE AFUA_6G03870)"/>
    <property type="match status" value="1"/>
</dbReference>
<dbReference type="Pfam" id="PF12770">
    <property type="entry name" value="CHAT"/>
    <property type="match status" value="1"/>
</dbReference>
<comment type="caution">
    <text evidence="5">The sequence shown here is derived from an EMBL/GenBank/DDBJ whole genome shotgun (WGS) entry which is preliminary data.</text>
</comment>
<dbReference type="OrthoDB" id="9771112at2"/>
<dbReference type="Gene3D" id="1.25.40.10">
    <property type="entry name" value="Tetratricopeptide repeat domain"/>
    <property type="match status" value="2"/>
</dbReference>
<dbReference type="InterPro" id="IPR024983">
    <property type="entry name" value="CHAT_dom"/>
</dbReference>
<dbReference type="InterPro" id="IPR011990">
    <property type="entry name" value="TPR-like_helical_dom_sf"/>
</dbReference>
<keyword evidence="6" id="KW-1185">Reference proteome</keyword>
<dbReference type="PROSITE" id="PS50005">
    <property type="entry name" value="TPR"/>
    <property type="match status" value="1"/>
</dbReference>
<dbReference type="PANTHER" id="PTHR45641:SF19">
    <property type="entry name" value="NEPHROCYSTIN-3"/>
    <property type="match status" value="1"/>
</dbReference>
<dbReference type="RefSeq" id="WP_109647155.1">
    <property type="nucleotide sequence ID" value="NZ_QGGB01000007.1"/>
</dbReference>
<evidence type="ECO:0000313" key="6">
    <source>
        <dbReference type="Proteomes" id="UP000245533"/>
    </source>
</evidence>
<feature type="repeat" description="TPR" evidence="3">
    <location>
        <begin position="281"/>
        <end position="314"/>
    </location>
</feature>
<dbReference type="Proteomes" id="UP000245533">
    <property type="component" value="Unassembled WGS sequence"/>
</dbReference>
<proteinExistence type="predicted"/>
<sequence length="904" mass="102340">MDEEAKRLVQQAKIHINKAEWDLAKHPLMKARHLFRALEAKSPGEYTYWLALVVDLLGLCHQHLSNYKQAEKLFKKALSLYIRLELIEPGRHTSLLASSANNLGSSLENQDKLKHAQEVINYSHQLYLVLESRDPGRYTLELAQTAFNFGKIFLDQRKESLAEEPFKKALKLYKQLETANSGRFNDMVAITSLNLGLSLIRQYKNEQSEKFFRLANRLFELLENLSPGKHTTGLARSTLNLGQCLIKQNKFIKAENPCRQALQFHEKIESINPGCFTNNFAVAAFNLGSCLSGLQKWSESLQRLEQAEQLDPQNAFGVKWNSLRVQSHVYLVIGRYELAHETILRALQEFNTHRAGLPTAGERLALQNTYAILFEQVQKVLLHEQVADFRQAFHWHCHKGRTLSEQIRFGHSGSGEYPLPCPVVAEPVQLALSLKRSLMSNYLGGRPLLVSYSFTGRDRLVVYLVPLWQVQEDRELPLSVKSFSLPDDTIRQLYLALSRSQWLEEYMSRGGSTSSQDEPFMWGTRSRQDAFTQAGPLTHQDFDAPVGDKQSDDPPWWDETLEEAKYQLWKTADELNITDDWDQGSFSWPAVRATKDLSLRAKRGRFLAMARKKMHHWAVQTTADRILQPWIDELNELEELPTEILIEPHGMLHVLPLQSAPVHWYDGQPQPGPLASQVPTRITPALSLAVHLSGKQPQDTPSAKRLLIAGPPLDSGLDHGEDECTMLSALVPEAILLQGRQMRLPGLRRQLQDQTISVLHLVTHGVYDGSDPAASYIQLDGQTLSARQLLDGELDLTGVDLVYLSSCEGTYGEGDLNDEVMGLVYGLLAAGARCVIGYLWPIDDNRSRAIAEQFYRRWLTRPQSAGQAYGQTLQWLQQTHPAWFQDDAAGWIMHGDASVEYGKS</sequence>
<dbReference type="EMBL" id="QGGB01000007">
    <property type="protein sequence ID" value="PWN06362.1"/>
    <property type="molecule type" value="Genomic_DNA"/>
</dbReference>
<gene>
    <name evidence="5" type="ORF">DDZ15_11110</name>
</gene>
<accession>A0A316TV94</accession>
<dbReference type="AlphaFoldDB" id="A0A316TV94"/>
<dbReference type="SUPFAM" id="SSF81901">
    <property type="entry name" value="HCP-like"/>
    <property type="match status" value="1"/>
</dbReference>
<organism evidence="5 6">
    <name type="scientific">Rhodohalobacter mucosus</name>
    <dbReference type="NCBI Taxonomy" id="2079485"/>
    <lineage>
        <taxon>Bacteria</taxon>
        <taxon>Pseudomonadati</taxon>
        <taxon>Balneolota</taxon>
        <taxon>Balneolia</taxon>
        <taxon>Balneolales</taxon>
        <taxon>Balneolaceae</taxon>
        <taxon>Rhodohalobacter</taxon>
    </lineage>
</organism>
<keyword evidence="2 3" id="KW-0802">TPR repeat</keyword>
<dbReference type="SUPFAM" id="SSF48452">
    <property type="entry name" value="TPR-like"/>
    <property type="match status" value="1"/>
</dbReference>